<evidence type="ECO:0000313" key="2">
    <source>
        <dbReference type="Proteomes" id="UP000077623"/>
    </source>
</evidence>
<organism evidence="1 2">
    <name type="scientific">Candidatus Mycoplasma haematobovis</name>
    <dbReference type="NCBI Taxonomy" id="432608"/>
    <lineage>
        <taxon>Bacteria</taxon>
        <taxon>Bacillati</taxon>
        <taxon>Mycoplasmatota</taxon>
        <taxon>Mollicutes</taxon>
        <taxon>Mycoplasmataceae</taxon>
        <taxon>Mycoplasma</taxon>
    </lineage>
</organism>
<dbReference type="STRING" id="432608.A6V39_00085"/>
<sequence length="140" mass="15556">MASVSQILLLGGGITTISCGEGAGFYLYSIPNNVGQLLTKNGKILLNIKDKKHDGQWKKLAEKHKGNTDPVQIKAGVTINKIQNLQIAEPQSNKEINFSPLKTKCKELFETKISKRTTFDTVVKNEENWCTLESPILQNK</sequence>
<reference evidence="2" key="1">
    <citation type="submission" date="2016-04" db="EMBL/GenBank/DDBJ databases">
        <authorList>
            <person name="Quiroz-Castaneda R.E."/>
            <person name="Martinez-Ocampo F."/>
        </authorList>
    </citation>
    <scope>NUCLEOTIDE SEQUENCE [LARGE SCALE GENOMIC DNA]</scope>
    <source>
        <strain evidence="2">INIFAP01</strain>
    </source>
</reference>
<dbReference type="AlphaFoldDB" id="A0A1A9QD92"/>
<dbReference type="RefSeq" id="WP_187149680.1">
    <property type="nucleotide sequence ID" value="NZ_LWUJ01000010.1"/>
</dbReference>
<keyword evidence="2" id="KW-1185">Reference proteome</keyword>
<protein>
    <submittedName>
        <fullName evidence="1">Uncharacterized protein</fullName>
    </submittedName>
</protein>
<gene>
    <name evidence="1" type="ORF">A6V39_00085</name>
</gene>
<evidence type="ECO:0000313" key="1">
    <source>
        <dbReference type="EMBL" id="OAL10447.1"/>
    </source>
</evidence>
<accession>A0A1A9QD92</accession>
<proteinExistence type="predicted"/>
<name>A0A1A9QD92_9MOLU</name>
<comment type="caution">
    <text evidence="1">The sequence shown here is derived from an EMBL/GenBank/DDBJ whole genome shotgun (WGS) entry which is preliminary data.</text>
</comment>
<dbReference type="EMBL" id="LWUJ01000010">
    <property type="protein sequence ID" value="OAL10447.1"/>
    <property type="molecule type" value="Genomic_DNA"/>
</dbReference>
<dbReference type="Proteomes" id="UP000077623">
    <property type="component" value="Unassembled WGS sequence"/>
</dbReference>